<keyword evidence="4 6" id="KW-0472">Membrane</keyword>
<dbReference type="PANTHER" id="PTHR23502">
    <property type="entry name" value="MAJOR FACILITATOR SUPERFAMILY"/>
    <property type="match status" value="1"/>
</dbReference>
<feature type="transmembrane region" description="Helical" evidence="6">
    <location>
        <begin position="451"/>
        <end position="470"/>
    </location>
</feature>
<feature type="transmembrane region" description="Helical" evidence="6">
    <location>
        <begin position="491"/>
        <end position="510"/>
    </location>
</feature>
<feature type="transmembrane region" description="Helical" evidence="6">
    <location>
        <begin position="584"/>
        <end position="606"/>
    </location>
</feature>
<feature type="compositionally biased region" description="Acidic residues" evidence="5">
    <location>
        <begin position="152"/>
        <end position="167"/>
    </location>
</feature>
<evidence type="ECO:0000256" key="3">
    <source>
        <dbReference type="ARBA" id="ARBA00022989"/>
    </source>
</evidence>
<feature type="compositionally biased region" description="Low complexity" evidence="5">
    <location>
        <begin position="115"/>
        <end position="127"/>
    </location>
</feature>
<feature type="transmembrane region" description="Helical" evidence="6">
    <location>
        <begin position="276"/>
        <end position="297"/>
    </location>
</feature>
<dbReference type="InterPro" id="IPR036259">
    <property type="entry name" value="MFS_trans_sf"/>
</dbReference>
<dbReference type="CDD" id="cd17323">
    <property type="entry name" value="MFS_Tpo1_MDR_like"/>
    <property type="match status" value="1"/>
</dbReference>
<dbReference type="SUPFAM" id="SSF103473">
    <property type="entry name" value="MFS general substrate transporter"/>
    <property type="match status" value="1"/>
</dbReference>
<feature type="transmembrane region" description="Helical" evidence="6">
    <location>
        <begin position="181"/>
        <end position="204"/>
    </location>
</feature>
<dbReference type="InterPro" id="IPR020846">
    <property type="entry name" value="MFS_dom"/>
</dbReference>
<feature type="compositionally biased region" description="Polar residues" evidence="5">
    <location>
        <begin position="79"/>
        <end position="95"/>
    </location>
</feature>
<dbReference type="InterPro" id="IPR011701">
    <property type="entry name" value="MFS"/>
</dbReference>
<dbReference type="EMBL" id="ML977330">
    <property type="protein sequence ID" value="KAF2112687.1"/>
    <property type="molecule type" value="Genomic_DNA"/>
</dbReference>
<feature type="compositionally biased region" description="Low complexity" evidence="5">
    <location>
        <begin position="13"/>
        <end position="26"/>
    </location>
</feature>
<evidence type="ECO:0000256" key="2">
    <source>
        <dbReference type="ARBA" id="ARBA00022692"/>
    </source>
</evidence>
<evidence type="ECO:0000313" key="9">
    <source>
        <dbReference type="Proteomes" id="UP000799770"/>
    </source>
</evidence>
<keyword evidence="3 6" id="KW-1133">Transmembrane helix</keyword>
<dbReference type="OrthoDB" id="446368at2759"/>
<protein>
    <submittedName>
        <fullName evidence="8">Major facilitator superfamily domain-containing protein</fullName>
    </submittedName>
</protein>
<dbReference type="Proteomes" id="UP000799770">
    <property type="component" value="Unassembled WGS sequence"/>
</dbReference>
<organism evidence="8 9">
    <name type="scientific">Lophiotrema nucula</name>
    <dbReference type="NCBI Taxonomy" id="690887"/>
    <lineage>
        <taxon>Eukaryota</taxon>
        <taxon>Fungi</taxon>
        <taxon>Dikarya</taxon>
        <taxon>Ascomycota</taxon>
        <taxon>Pezizomycotina</taxon>
        <taxon>Dothideomycetes</taxon>
        <taxon>Pleosporomycetidae</taxon>
        <taxon>Pleosporales</taxon>
        <taxon>Lophiotremataceae</taxon>
        <taxon>Lophiotrema</taxon>
    </lineage>
</organism>
<dbReference type="Gene3D" id="1.20.1250.20">
    <property type="entry name" value="MFS general substrate transporter like domains"/>
    <property type="match status" value="1"/>
</dbReference>
<feature type="compositionally biased region" description="Basic and acidic residues" evidence="5">
    <location>
        <begin position="68"/>
        <end position="77"/>
    </location>
</feature>
<feature type="transmembrane region" description="Helical" evidence="6">
    <location>
        <begin position="247"/>
        <end position="264"/>
    </location>
</feature>
<dbReference type="GO" id="GO:0005886">
    <property type="term" value="C:plasma membrane"/>
    <property type="evidence" value="ECO:0007669"/>
    <property type="project" value="TreeGrafter"/>
</dbReference>
<name>A0A6A5Z1F7_9PLEO</name>
<feature type="transmembrane region" description="Helical" evidence="6">
    <location>
        <begin position="304"/>
        <end position="327"/>
    </location>
</feature>
<feature type="transmembrane region" description="Helical" evidence="6">
    <location>
        <begin position="522"/>
        <end position="543"/>
    </location>
</feature>
<evidence type="ECO:0000313" key="8">
    <source>
        <dbReference type="EMBL" id="KAF2112687.1"/>
    </source>
</evidence>
<evidence type="ECO:0000259" key="7">
    <source>
        <dbReference type="PROSITE" id="PS50850"/>
    </source>
</evidence>
<feature type="transmembrane region" description="Helical" evidence="6">
    <location>
        <begin position="412"/>
        <end position="431"/>
    </location>
</feature>
<sequence length="619" mass="68089">MAGQHLDAAAFSQQGYTRTTSGRTTYIPDGLQSSLNPPVTSPHIAQHRRSSDQTAIEPAYREEDFDDKSDLEKDAELVRSNSGSTVATQENTTAPISRPISTHGAPLHPTLSHFSRLSRTVSSISRSRSLDPPNPALAGDIEKQQSRKGGFDDEDPNLVVWDGEDDPENPHNWTRGKKWRVTIVLGIMTFCITFASSVFSTATVVTAEQFGVSTEVMTLGTSLFVLGFAIGPPIWGPMSELFGRKYPLFLGFFIFAIFQIPVAVAQNLQTIMLCRFFGGVFGSAPLGIVGGTLTDFWGALDRGVAMTIFAGATFVGPVAGPIAGGFIVQSSLGWRWTEYLTAIMAFAFGLIGWIFVPETYGPILLSQRAKKIRFRTQNWAIHAKADEQQIDLKNIAEKYLLRPFAMLVREPILILVTLYMSLIYGILYLFFEAYPIAFQEQRGWNSGVGALPFLGITIGVLLGGAIIVFTTKTRFRRKLEKHGHVVPEERLIPMIIGGFLFPAGMFWFAWTSSPNITWVPQVLAGIPIGAGVLMIFLQGLNYIIDCYLMYANSAIAANTFVRSFVGAGFPLFATAMFHTLGVDWAASLLGFLTAALFPVPILFFFYGAKIRKMSRYSPT</sequence>
<keyword evidence="2 6" id="KW-0812">Transmembrane</keyword>
<evidence type="ECO:0000256" key="4">
    <source>
        <dbReference type="ARBA" id="ARBA00023136"/>
    </source>
</evidence>
<dbReference type="FunFam" id="1.20.1250.20:FF:000011">
    <property type="entry name" value="MFS multidrug transporter, putative"/>
    <property type="match status" value="1"/>
</dbReference>
<feature type="domain" description="Major facilitator superfamily (MFS) profile" evidence="7">
    <location>
        <begin position="181"/>
        <end position="612"/>
    </location>
</feature>
<proteinExistence type="predicted"/>
<feature type="transmembrane region" description="Helical" evidence="6">
    <location>
        <begin position="216"/>
        <end position="235"/>
    </location>
</feature>
<feature type="region of interest" description="Disordered" evidence="5">
    <location>
        <begin position="1"/>
        <end position="173"/>
    </location>
</feature>
<keyword evidence="9" id="KW-1185">Reference proteome</keyword>
<feature type="transmembrane region" description="Helical" evidence="6">
    <location>
        <begin position="555"/>
        <end position="578"/>
    </location>
</feature>
<evidence type="ECO:0000256" key="5">
    <source>
        <dbReference type="SAM" id="MobiDB-lite"/>
    </source>
</evidence>
<comment type="subcellular location">
    <subcellularLocation>
        <location evidence="1">Membrane</location>
        <topology evidence="1">Multi-pass membrane protein</topology>
    </subcellularLocation>
</comment>
<feature type="transmembrane region" description="Helical" evidence="6">
    <location>
        <begin position="339"/>
        <end position="365"/>
    </location>
</feature>
<dbReference type="Pfam" id="PF07690">
    <property type="entry name" value="MFS_1"/>
    <property type="match status" value="1"/>
</dbReference>
<dbReference type="GO" id="GO:0022857">
    <property type="term" value="F:transmembrane transporter activity"/>
    <property type="evidence" value="ECO:0007669"/>
    <property type="project" value="InterPro"/>
</dbReference>
<reference evidence="8" key="1">
    <citation type="journal article" date="2020" name="Stud. Mycol.">
        <title>101 Dothideomycetes genomes: a test case for predicting lifestyles and emergence of pathogens.</title>
        <authorList>
            <person name="Haridas S."/>
            <person name="Albert R."/>
            <person name="Binder M."/>
            <person name="Bloem J."/>
            <person name="Labutti K."/>
            <person name="Salamov A."/>
            <person name="Andreopoulos B."/>
            <person name="Baker S."/>
            <person name="Barry K."/>
            <person name="Bills G."/>
            <person name="Bluhm B."/>
            <person name="Cannon C."/>
            <person name="Castanera R."/>
            <person name="Culley D."/>
            <person name="Daum C."/>
            <person name="Ezra D."/>
            <person name="Gonzalez J."/>
            <person name="Henrissat B."/>
            <person name="Kuo A."/>
            <person name="Liang C."/>
            <person name="Lipzen A."/>
            <person name="Lutzoni F."/>
            <person name="Magnuson J."/>
            <person name="Mondo S."/>
            <person name="Nolan M."/>
            <person name="Ohm R."/>
            <person name="Pangilinan J."/>
            <person name="Park H.-J."/>
            <person name="Ramirez L."/>
            <person name="Alfaro M."/>
            <person name="Sun H."/>
            <person name="Tritt A."/>
            <person name="Yoshinaga Y."/>
            <person name="Zwiers L.-H."/>
            <person name="Turgeon B."/>
            <person name="Goodwin S."/>
            <person name="Spatafora J."/>
            <person name="Crous P."/>
            <person name="Grigoriev I."/>
        </authorList>
    </citation>
    <scope>NUCLEOTIDE SEQUENCE</scope>
    <source>
        <strain evidence="8">CBS 627.86</strain>
    </source>
</reference>
<gene>
    <name evidence="8" type="ORF">BDV96DRAFT_580237</name>
</gene>
<dbReference type="AlphaFoldDB" id="A0A6A5Z1F7"/>
<accession>A0A6A5Z1F7</accession>
<feature type="compositionally biased region" description="Basic and acidic residues" evidence="5">
    <location>
        <begin position="140"/>
        <end position="151"/>
    </location>
</feature>
<dbReference type="PROSITE" id="PS50850">
    <property type="entry name" value="MFS"/>
    <property type="match status" value="1"/>
</dbReference>
<evidence type="ECO:0000256" key="6">
    <source>
        <dbReference type="SAM" id="Phobius"/>
    </source>
</evidence>
<evidence type="ECO:0000256" key="1">
    <source>
        <dbReference type="ARBA" id="ARBA00004141"/>
    </source>
</evidence>
<dbReference type="PANTHER" id="PTHR23502:SF47">
    <property type="entry name" value="MAJOR FACILITATOR SUPERFAMILY (MFS) PROFILE DOMAIN-CONTAINING PROTEIN-RELATED"/>
    <property type="match status" value="1"/>
</dbReference>